<dbReference type="SUPFAM" id="SSF54506">
    <property type="entry name" value="Diaminopimelate epimerase-like"/>
    <property type="match status" value="1"/>
</dbReference>
<evidence type="ECO:0000313" key="2">
    <source>
        <dbReference type="Proteomes" id="UP001595979"/>
    </source>
</evidence>
<gene>
    <name evidence="1" type="ORF">ACFPQ6_06390</name>
</gene>
<dbReference type="InterPro" id="IPR003719">
    <property type="entry name" value="Phenazine_PhzF-like"/>
</dbReference>
<evidence type="ECO:0000313" key="1">
    <source>
        <dbReference type="EMBL" id="MFC5847935.1"/>
    </source>
</evidence>
<proteinExistence type="predicted"/>
<sequence length="281" mass="27980">MSDPALTLPTLYDVFAPRGTGGGKRVAVFGDAAGDLQRRAAAAGAPLSVFVEACGLEGAALRVFTPEREKGESDSASVAALTWLQGRGAVSDISDVLGGPQPVPAQLCGGEWLLSQGAVEVTAAALPATDPAGLPAPRAVHRASAERPNLCVEVASLAELDTWAPTPGAVEALGHATGTTGLIVYALAAPAEGPQRRADVSFRAFGPLRGFAEDAASSNMFACLVAVLGAGGRLPLGASVVRGAQRCPGQPALLTAQFSQAGEPVWVGGPASSVPAGAGGA</sequence>
<organism evidence="1 2">
    <name type="scientific">Deinococcus petrolearius</name>
    <dbReference type="NCBI Taxonomy" id="1751295"/>
    <lineage>
        <taxon>Bacteria</taxon>
        <taxon>Thermotogati</taxon>
        <taxon>Deinococcota</taxon>
        <taxon>Deinococci</taxon>
        <taxon>Deinococcales</taxon>
        <taxon>Deinococcaceae</taxon>
        <taxon>Deinococcus</taxon>
    </lineage>
</organism>
<name>A0ABW1DI61_9DEIO</name>
<comment type="caution">
    <text evidence="1">The sequence shown here is derived from an EMBL/GenBank/DDBJ whole genome shotgun (WGS) entry which is preliminary data.</text>
</comment>
<dbReference type="EMBL" id="JBHSOH010000006">
    <property type="protein sequence ID" value="MFC5847935.1"/>
    <property type="molecule type" value="Genomic_DNA"/>
</dbReference>
<dbReference type="RefSeq" id="WP_380047527.1">
    <property type="nucleotide sequence ID" value="NZ_JBHSOH010000006.1"/>
</dbReference>
<dbReference type="Gene3D" id="3.10.310.10">
    <property type="entry name" value="Diaminopimelate Epimerase, Chain A, domain 1"/>
    <property type="match status" value="1"/>
</dbReference>
<accession>A0ABW1DI61</accession>
<protein>
    <submittedName>
        <fullName evidence="1">PhzF family phenazine biosynthesis protein</fullName>
    </submittedName>
</protein>
<dbReference type="PIRSF" id="PIRSF016184">
    <property type="entry name" value="PhzC_PhzF"/>
    <property type="match status" value="1"/>
</dbReference>
<keyword evidence="2" id="KW-1185">Reference proteome</keyword>
<reference evidence="2" key="1">
    <citation type="journal article" date="2019" name="Int. J. Syst. Evol. Microbiol.">
        <title>The Global Catalogue of Microorganisms (GCM) 10K type strain sequencing project: providing services to taxonomists for standard genome sequencing and annotation.</title>
        <authorList>
            <consortium name="The Broad Institute Genomics Platform"/>
            <consortium name="The Broad Institute Genome Sequencing Center for Infectious Disease"/>
            <person name="Wu L."/>
            <person name="Ma J."/>
        </authorList>
    </citation>
    <scope>NUCLEOTIDE SEQUENCE [LARGE SCALE GENOMIC DNA]</scope>
    <source>
        <strain evidence="2">CGMCC 1.15053</strain>
    </source>
</reference>
<dbReference type="Proteomes" id="UP001595979">
    <property type="component" value="Unassembled WGS sequence"/>
</dbReference>